<dbReference type="AlphaFoldDB" id="A0A1C3SZL5"/>
<evidence type="ECO:0000256" key="7">
    <source>
        <dbReference type="SAM" id="Phobius"/>
    </source>
</evidence>
<evidence type="ECO:0000256" key="3">
    <source>
        <dbReference type="ARBA" id="ARBA00022692"/>
    </source>
</evidence>
<name>A0A1C3SZL5_KLEPN</name>
<feature type="transmembrane region" description="Helical" evidence="7">
    <location>
        <begin position="7"/>
        <end position="29"/>
    </location>
</feature>
<evidence type="ECO:0000313" key="8">
    <source>
        <dbReference type="EMBL" id="SCA95835.1"/>
    </source>
</evidence>
<feature type="transmembrane region" description="Helical" evidence="7">
    <location>
        <begin position="349"/>
        <end position="368"/>
    </location>
</feature>
<feature type="transmembrane region" description="Helical" evidence="7">
    <location>
        <begin position="205"/>
        <end position="223"/>
    </location>
</feature>
<feature type="transmembrane region" description="Helical" evidence="7">
    <location>
        <begin position="41"/>
        <end position="59"/>
    </location>
</feature>
<evidence type="ECO:0000256" key="5">
    <source>
        <dbReference type="ARBA" id="ARBA00023136"/>
    </source>
</evidence>
<feature type="transmembrane region" description="Helical" evidence="7">
    <location>
        <begin position="80"/>
        <end position="100"/>
    </location>
</feature>
<sequence>MKKLISNIIYLISEKFLTTFILLVSNIIVIRHLGVESFGKLAIFQVYFALAVTVSEFGIRRVYSSFRTYRREIITFSEVLLLKTILSGSFFMATLLVVYFFKLDVIYYLLALAFLASPFESYSYHFEANLNNQLLSKIRVSVSLFLALLRILLCFISADLILIILSFSISNIIINLLCYWQSKKKGFKPDYSLSAARKLIIRKHLLSRSLFFWLSVVVVQLNLRTDQFMLSIMTSAASVGIYAGAYKLVEQFMMIPSILAGVFLPHISRQTNIDRNLYLKRLYFYSLIISVPVSLGCAVVAPFLLPALLGQAFNPSVPVFQLLALSLPVLVLVNLSGLYYSIHKLEKYAVFRNLFGLFLSLSLNAVFIKLGGVVGAALSVLISYTLVAFFVEFLLPITRKNAMLKLESLRDCFLPQSYKSLIYEFKDILHKRKYKK</sequence>
<keyword evidence="4 7" id="KW-1133">Transmembrane helix</keyword>
<dbReference type="PANTHER" id="PTHR30250">
    <property type="entry name" value="PST FAMILY PREDICTED COLANIC ACID TRANSPORTER"/>
    <property type="match status" value="1"/>
</dbReference>
<evidence type="ECO:0000256" key="6">
    <source>
        <dbReference type="ARBA" id="ARBA00049738"/>
    </source>
</evidence>
<evidence type="ECO:0000256" key="4">
    <source>
        <dbReference type="ARBA" id="ARBA00022989"/>
    </source>
</evidence>
<keyword evidence="5 7" id="KW-0472">Membrane</keyword>
<proteinExistence type="predicted"/>
<dbReference type="PANTHER" id="PTHR30250:SF11">
    <property type="entry name" value="O-ANTIGEN TRANSPORTER-RELATED"/>
    <property type="match status" value="1"/>
</dbReference>
<dbReference type="InterPro" id="IPR002797">
    <property type="entry name" value="Polysacc_synth"/>
</dbReference>
<reference evidence="8" key="2">
    <citation type="submission" date="2016-08" db="EMBL/GenBank/DDBJ databases">
        <title>Klebsiella loci capsule.</title>
        <authorList>
            <person name="Holt K.E."/>
            <person name="Thomson N.R."/>
        </authorList>
    </citation>
    <scope>NUCLEOTIDE SEQUENCE</scope>
    <source>
        <strain evidence="8">KL132</strain>
    </source>
</reference>
<organism evidence="8">
    <name type="scientific">Klebsiella pneumoniae</name>
    <dbReference type="NCBI Taxonomy" id="573"/>
    <lineage>
        <taxon>Bacteria</taxon>
        <taxon>Pseudomonadati</taxon>
        <taxon>Pseudomonadota</taxon>
        <taxon>Gammaproteobacteria</taxon>
        <taxon>Enterobacterales</taxon>
        <taxon>Enterobacteriaceae</taxon>
        <taxon>Klebsiella/Raoultella group</taxon>
        <taxon>Klebsiella</taxon>
        <taxon>Klebsiella pneumoniae complex</taxon>
    </lineage>
</organism>
<dbReference type="InterPro" id="IPR050833">
    <property type="entry name" value="Poly_Biosynth_Transport"/>
</dbReference>
<accession>A0A1C3SZL5</accession>
<comment type="subcellular location">
    <subcellularLocation>
        <location evidence="1">Cell membrane</location>
        <topology evidence="1">Multi-pass membrane protein</topology>
    </subcellularLocation>
</comment>
<feature type="transmembrane region" description="Helical" evidence="7">
    <location>
        <begin position="106"/>
        <end position="126"/>
    </location>
</feature>
<evidence type="ECO:0000256" key="2">
    <source>
        <dbReference type="ARBA" id="ARBA00022475"/>
    </source>
</evidence>
<evidence type="ECO:0000256" key="1">
    <source>
        <dbReference type="ARBA" id="ARBA00004651"/>
    </source>
</evidence>
<dbReference type="Pfam" id="PF01943">
    <property type="entry name" value="Polysacc_synt"/>
    <property type="match status" value="1"/>
</dbReference>
<keyword evidence="2" id="KW-1003">Cell membrane</keyword>
<dbReference type="GO" id="GO:0005886">
    <property type="term" value="C:plasma membrane"/>
    <property type="evidence" value="ECO:0007669"/>
    <property type="project" value="UniProtKB-SubCell"/>
</dbReference>
<dbReference type="RefSeq" id="WP_117030471.1">
    <property type="nucleotide sequence ID" value="NZ_CP083775.1"/>
</dbReference>
<feature type="transmembrane region" description="Helical" evidence="7">
    <location>
        <begin position="317"/>
        <end position="342"/>
    </location>
</feature>
<feature type="transmembrane region" description="Helical" evidence="7">
    <location>
        <begin position="374"/>
        <end position="395"/>
    </location>
</feature>
<protein>
    <recommendedName>
        <fullName evidence="6">Putative O-antigen transporter</fullName>
    </recommendedName>
</protein>
<gene>
    <name evidence="8" type="primary">wzx</name>
    <name evidence="8" type="synonym">KL132_00019</name>
</gene>
<feature type="transmembrane region" description="Helical" evidence="7">
    <location>
        <begin position="282"/>
        <end position="305"/>
    </location>
</feature>
<reference evidence="8" key="1">
    <citation type="submission" date="2016-07" db="EMBL/GenBank/DDBJ databases">
        <authorList>
            <person name="Informatics P."/>
        </authorList>
    </citation>
    <scope>NUCLEOTIDE SEQUENCE</scope>
    <source>
        <strain evidence="8">KL132</strain>
    </source>
</reference>
<dbReference type="EMBL" id="LT603708">
    <property type="protein sequence ID" value="SCA95835.1"/>
    <property type="molecule type" value="Genomic_DNA"/>
</dbReference>
<feature type="transmembrane region" description="Helical" evidence="7">
    <location>
        <begin position="162"/>
        <end position="180"/>
    </location>
</feature>
<feature type="transmembrane region" description="Helical" evidence="7">
    <location>
        <begin position="138"/>
        <end position="156"/>
    </location>
</feature>
<keyword evidence="3 7" id="KW-0812">Transmembrane</keyword>